<dbReference type="RefSeq" id="XP_043010557.1">
    <property type="nucleotide sequence ID" value="XM_043152471.1"/>
</dbReference>
<gene>
    <name evidence="2" type="ORF">E1B28_007706</name>
</gene>
<feature type="domain" description="Ricin B lectin" evidence="1">
    <location>
        <begin position="4"/>
        <end position="58"/>
    </location>
</feature>
<dbReference type="Gene3D" id="2.80.10.50">
    <property type="match status" value="1"/>
</dbReference>
<comment type="caution">
    <text evidence="2">The sequence shown here is derived from an EMBL/GenBank/DDBJ whole genome shotgun (WGS) entry which is preliminary data.</text>
</comment>
<dbReference type="Pfam" id="PF14200">
    <property type="entry name" value="RicinB_lectin_2"/>
    <property type="match status" value="1"/>
</dbReference>
<dbReference type="InterPro" id="IPR000772">
    <property type="entry name" value="Ricin_B_lectin"/>
</dbReference>
<dbReference type="EMBL" id="CM032184">
    <property type="protein sequence ID" value="KAG7094087.1"/>
    <property type="molecule type" value="Genomic_DNA"/>
</dbReference>
<evidence type="ECO:0000313" key="3">
    <source>
        <dbReference type="Proteomes" id="UP001049176"/>
    </source>
</evidence>
<keyword evidence="3" id="KW-1185">Reference proteome</keyword>
<protein>
    <recommendedName>
        <fullName evidence="1">Ricin B lectin domain-containing protein</fullName>
    </recommendedName>
</protein>
<dbReference type="AlphaFoldDB" id="A0A9P7S2W6"/>
<dbReference type="GeneID" id="66076782"/>
<evidence type="ECO:0000259" key="1">
    <source>
        <dbReference type="Pfam" id="PF14200"/>
    </source>
</evidence>
<name>A0A9P7S2W6_9AGAR</name>
<dbReference type="InterPro" id="IPR035992">
    <property type="entry name" value="Ricin_B-like_lectins"/>
</dbReference>
<organism evidence="2 3">
    <name type="scientific">Marasmius oreades</name>
    <name type="common">fairy-ring Marasmius</name>
    <dbReference type="NCBI Taxonomy" id="181124"/>
    <lineage>
        <taxon>Eukaryota</taxon>
        <taxon>Fungi</taxon>
        <taxon>Dikarya</taxon>
        <taxon>Basidiomycota</taxon>
        <taxon>Agaricomycotina</taxon>
        <taxon>Agaricomycetes</taxon>
        <taxon>Agaricomycetidae</taxon>
        <taxon>Agaricales</taxon>
        <taxon>Marasmiineae</taxon>
        <taxon>Marasmiaceae</taxon>
        <taxon>Marasmius</taxon>
    </lineage>
</organism>
<proteinExistence type="predicted"/>
<dbReference type="KEGG" id="more:E1B28_007706"/>
<dbReference type="SUPFAM" id="SSF50370">
    <property type="entry name" value="Ricin B-like lectins"/>
    <property type="match status" value="1"/>
</dbReference>
<sequence length="138" mass="15404">MAPESGRVYHIINAKSGTALDAAESGAINGYQPHGGGNQRWTVENNGSHWTFRNDKGQYLGYNGEVREGLPLTAVNQAVEWDIWPDKNDQSLQRIYVPGWHTAMNIDLSDHGNSNNGTPVTLWGQWEGSHQAWRFEQA</sequence>
<dbReference type="OrthoDB" id="2131701at2759"/>
<accession>A0A9P7S2W6</accession>
<reference evidence="2" key="1">
    <citation type="journal article" date="2021" name="Genome Biol. Evol.">
        <title>The assembled and annotated genome of the fairy-ring fungus Marasmius oreades.</title>
        <authorList>
            <person name="Hiltunen M."/>
            <person name="Ament-Velasquez S.L."/>
            <person name="Johannesson H."/>
        </authorList>
    </citation>
    <scope>NUCLEOTIDE SEQUENCE</scope>
    <source>
        <strain evidence="2">03SP1</strain>
    </source>
</reference>
<dbReference type="CDD" id="cd23422">
    <property type="entry name" value="beta-trefoil_Ricin_MPL_CNL"/>
    <property type="match status" value="1"/>
</dbReference>
<dbReference type="Proteomes" id="UP001049176">
    <property type="component" value="Chromosome 4"/>
</dbReference>
<evidence type="ECO:0000313" key="2">
    <source>
        <dbReference type="EMBL" id="KAG7094087.1"/>
    </source>
</evidence>